<evidence type="ECO:0000313" key="2">
    <source>
        <dbReference type="EMBL" id="QPC45876.1"/>
    </source>
</evidence>
<gene>
    <name evidence="2" type="ORF">G8O30_02330</name>
</gene>
<dbReference type="SUPFAM" id="SSF55961">
    <property type="entry name" value="Bet v1-like"/>
    <property type="match status" value="1"/>
</dbReference>
<dbReference type="Pfam" id="PF13781">
    <property type="entry name" value="DoxX_3"/>
    <property type="match status" value="1"/>
</dbReference>
<keyword evidence="3" id="KW-1185">Reference proteome</keyword>
<reference evidence="2 3" key="1">
    <citation type="submission" date="2019-07" db="EMBL/GenBank/DDBJ databases">
        <title>Genome sequence of 2 isolates from Red Sea Mangroves.</title>
        <authorList>
            <person name="Sefrji F."/>
            <person name="Michoud G."/>
            <person name="Merlino G."/>
            <person name="Daffonchio D."/>
        </authorList>
    </citation>
    <scope>NUCLEOTIDE SEQUENCE [LARGE SCALE GENOMIC DNA]</scope>
    <source>
        <strain evidence="2 3">R1DC41</strain>
    </source>
</reference>
<organism evidence="2 3">
    <name type="scientific">Mangrovibacillus cuniculi</name>
    <dbReference type="NCBI Taxonomy" id="2593652"/>
    <lineage>
        <taxon>Bacteria</taxon>
        <taxon>Bacillati</taxon>
        <taxon>Bacillota</taxon>
        <taxon>Bacilli</taxon>
        <taxon>Bacillales</taxon>
        <taxon>Bacillaceae</taxon>
        <taxon>Mangrovibacillus</taxon>
    </lineage>
</organism>
<evidence type="ECO:0008006" key="4">
    <source>
        <dbReference type="Google" id="ProtNLM"/>
    </source>
</evidence>
<proteinExistence type="predicted"/>
<dbReference type="RefSeq" id="WP_239673394.1">
    <property type="nucleotide sequence ID" value="NZ_CP049742.1"/>
</dbReference>
<dbReference type="KEGG" id="mcui:G8O30_02330"/>
<keyword evidence="1" id="KW-1133">Transmembrane helix</keyword>
<keyword evidence="1" id="KW-0472">Membrane</keyword>
<feature type="transmembrane region" description="Helical" evidence="1">
    <location>
        <begin position="266"/>
        <end position="282"/>
    </location>
</feature>
<dbReference type="InterPro" id="IPR025695">
    <property type="entry name" value="DoxX-like"/>
</dbReference>
<accession>A0A7S8HEV7</accession>
<evidence type="ECO:0000256" key="1">
    <source>
        <dbReference type="SAM" id="Phobius"/>
    </source>
</evidence>
<dbReference type="EMBL" id="CP049742">
    <property type="protein sequence ID" value="QPC45876.1"/>
    <property type="molecule type" value="Genomic_DNA"/>
</dbReference>
<name>A0A7S8HEV7_9BACI</name>
<evidence type="ECO:0000313" key="3">
    <source>
        <dbReference type="Proteomes" id="UP000593626"/>
    </source>
</evidence>
<feature type="transmembrane region" description="Helical" evidence="1">
    <location>
        <begin position="163"/>
        <end position="184"/>
    </location>
</feature>
<dbReference type="Proteomes" id="UP000593626">
    <property type="component" value="Chromosome"/>
</dbReference>
<protein>
    <recommendedName>
        <fullName evidence="4">DoxX-like family protein</fullName>
    </recommendedName>
</protein>
<feature type="transmembrane region" description="Helical" evidence="1">
    <location>
        <begin position="204"/>
        <end position="228"/>
    </location>
</feature>
<dbReference type="AlphaFoldDB" id="A0A7S8HEV7"/>
<sequence>MKKPIFVETTIHSNLDTVWEHSQNPDIHTTWDLRFSSITYENKIDHRGWELFRYTRSIFPGLLVKGWGANTGKKTLKNGGAISSLEFGSEQLLSPIKKGSGYWKYTPLEEGVKFDTKYTYEVRYGFFGRILDLLFRPTIAWATALSFDVFRLSIETNQKAEQLYRAFFTKWIFVFTFLAVWLYHGLVPKIIAQHPEEVRMIERVLPIDGTGIVIVVGVLEIVFGLLWLKSTFHKWLFLLQLLAFPVLAVGALVANPDLLTDPFSPISLTFVLCGASLVGYINEKQTIPSSKNTTWKVG</sequence>
<feature type="transmembrane region" description="Helical" evidence="1">
    <location>
        <begin position="235"/>
        <end position="254"/>
    </location>
</feature>
<keyword evidence="1" id="KW-0812">Transmembrane</keyword>